<sequence>MPKKGSEAERIEEDRLPSTLERSDQKAKDTYAETLASAEDQYGDGRRAHQTAWSAVKHTHEKVGDHWEPKESNGPSDAQAAGGADTQRETKGGVDANASKEHLYELAQQADISGRSTMTKDELVDALQKFNDRATAQARGD</sequence>
<organism evidence="2 3">
    <name type="scientific">Microlunatus antarcticus</name>
    <dbReference type="NCBI Taxonomy" id="53388"/>
    <lineage>
        <taxon>Bacteria</taxon>
        <taxon>Bacillati</taxon>
        <taxon>Actinomycetota</taxon>
        <taxon>Actinomycetes</taxon>
        <taxon>Propionibacteriales</taxon>
        <taxon>Propionibacteriaceae</taxon>
        <taxon>Microlunatus</taxon>
    </lineage>
</organism>
<gene>
    <name evidence="2" type="ORF">FHX39_000738</name>
</gene>
<feature type="compositionally biased region" description="Basic and acidic residues" evidence="1">
    <location>
        <begin position="61"/>
        <end position="71"/>
    </location>
</feature>
<comment type="caution">
    <text evidence="2">The sequence shown here is derived from an EMBL/GenBank/DDBJ whole genome shotgun (WGS) entry which is preliminary data.</text>
</comment>
<dbReference type="SUPFAM" id="SSF140376">
    <property type="entry name" value="ChaB-like"/>
    <property type="match status" value="1"/>
</dbReference>
<name>A0A7W5JT17_9ACTN</name>
<dbReference type="InterPro" id="IPR037205">
    <property type="entry name" value="ChaB_sf"/>
</dbReference>
<dbReference type="Proteomes" id="UP000565572">
    <property type="component" value="Unassembled WGS sequence"/>
</dbReference>
<accession>A0A7W5JT17</accession>
<evidence type="ECO:0000313" key="3">
    <source>
        <dbReference type="Proteomes" id="UP000565572"/>
    </source>
</evidence>
<dbReference type="Pfam" id="PF06150">
    <property type="entry name" value="ChaB"/>
    <property type="match status" value="1"/>
</dbReference>
<protein>
    <submittedName>
        <fullName evidence="2">Cation transport regulator ChaB</fullName>
    </submittedName>
</protein>
<reference evidence="2 3" key="1">
    <citation type="submission" date="2020-08" db="EMBL/GenBank/DDBJ databases">
        <title>Sequencing the genomes of 1000 actinobacteria strains.</title>
        <authorList>
            <person name="Klenk H.-P."/>
        </authorList>
    </citation>
    <scope>NUCLEOTIDE SEQUENCE [LARGE SCALE GENOMIC DNA]</scope>
    <source>
        <strain evidence="2 3">DSM 11053</strain>
    </source>
</reference>
<feature type="region of interest" description="Disordered" evidence="1">
    <location>
        <begin position="1"/>
        <end position="102"/>
    </location>
</feature>
<dbReference type="Gene3D" id="1.10.1740.70">
    <property type="entry name" value="ChaB"/>
    <property type="match status" value="1"/>
</dbReference>
<keyword evidence="3" id="KW-1185">Reference proteome</keyword>
<feature type="compositionally biased region" description="Basic and acidic residues" evidence="1">
    <location>
        <begin position="86"/>
        <end position="102"/>
    </location>
</feature>
<evidence type="ECO:0000313" key="2">
    <source>
        <dbReference type="EMBL" id="MBB3325794.1"/>
    </source>
</evidence>
<evidence type="ECO:0000256" key="1">
    <source>
        <dbReference type="SAM" id="MobiDB-lite"/>
    </source>
</evidence>
<dbReference type="RefSeq" id="WP_183336845.1">
    <property type="nucleotide sequence ID" value="NZ_JACHZG010000001.1"/>
</dbReference>
<dbReference type="EMBL" id="JACHZG010000001">
    <property type="protein sequence ID" value="MBB3325794.1"/>
    <property type="molecule type" value="Genomic_DNA"/>
</dbReference>
<feature type="compositionally biased region" description="Basic and acidic residues" evidence="1">
    <location>
        <begin position="1"/>
        <end position="31"/>
    </location>
</feature>
<proteinExistence type="predicted"/>
<dbReference type="InterPro" id="IPR009317">
    <property type="entry name" value="ChaB"/>
</dbReference>
<dbReference type="AlphaFoldDB" id="A0A7W5JT17"/>